<name>A0A8H2VZW3_9HELO</name>
<evidence type="ECO:0000313" key="1">
    <source>
        <dbReference type="EMBL" id="CAD6447129.1"/>
    </source>
</evidence>
<dbReference type="EMBL" id="CAJHIA010000024">
    <property type="protein sequence ID" value="CAD6447129.1"/>
    <property type="molecule type" value="Genomic_DNA"/>
</dbReference>
<sequence>MPPSPPWKTSERTYFLNFMDEFVAEGGFRNPIRADDWLRALRTMNMEQVRHHLGGALHKQDPWPIRTYTIWSLLAVWRKAKKDRKAAAREIPDQITQENEPEGEYFLNAVENEPNDSILDSPLVEDFEAALPEEWEREFEERLALLKREWAQEAAAQEAATQNAFRNLLYIAPEETILPLSEEEGASQLIAILEEPADRHSLMEASRELLARMDADLTVQEDFWAAFEKRFGSE</sequence>
<protein>
    <submittedName>
        <fullName evidence="1">Eaf79629-f9d0-4eae-acb4-d01646bffcc6-CDS</fullName>
    </submittedName>
</protein>
<reference evidence="1" key="1">
    <citation type="submission" date="2020-10" db="EMBL/GenBank/DDBJ databases">
        <authorList>
            <person name="Kusch S."/>
        </authorList>
    </citation>
    <scope>NUCLEOTIDE SEQUENCE</scope>
    <source>
        <strain evidence="1">SwB9</strain>
    </source>
</reference>
<dbReference type="Proteomes" id="UP000624404">
    <property type="component" value="Unassembled WGS sequence"/>
</dbReference>
<accession>A0A8H2VZW3</accession>
<comment type="caution">
    <text evidence="1">The sequence shown here is derived from an EMBL/GenBank/DDBJ whole genome shotgun (WGS) entry which is preliminary data.</text>
</comment>
<gene>
    <name evidence="1" type="ORF">SCLTRI_LOCUS6921</name>
</gene>
<proteinExistence type="predicted"/>
<dbReference type="AlphaFoldDB" id="A0A8H2VZW3"/>
<organism evidence="1 2">
    <name type="scientific">Sclerotinia trifoliorum</name>
    <dbReference type="NCBI Taxonomy" id="28548"/>
    <lineage>
        <taxon>Eukaryota</taxon>
        <taxon>Fungi</taxon>
        <taxon>Dikarya</taxon>
        <taxon>Ascomycota</taxon>
        <taxon>Pezizomycotina</taxon>
        <taxon>Leotiomycetes</taxon>
        <taxon>Helotiales</taxon>
        <taxon>Sclerotiniaceae</taxon>
        <taxon>Sclerotinia</taxon>
    </lineage>
</organism>
<evidence type="ECO:0000313" key="2">
    <source>
        <dbReference type="Proteomes" id="UP000624404"/>
    </source>
</evidence>
<keyword evidence="2" id="KW-1185">Reference proteome</keyword>
<dbReference type="OrthoDB" id="3551297at2759"/>